<sequence length="127" mass="13945">MHDIIRFLEGRLDFLVRATFFINRRLTRGVDSSCWVAQRMGRPPACFLELTVFTTSPFARPSSRSCRGRTPGFGAAAGRSLPQSISSSYESSSRMRRRRRVCSSTSAIGSAGTRALGLCLGRRPVGA</sequence>
<keyword evidence="3" id="KW-1185">Reference proteome</keyword>
<feature type="compositionally biased region" description="Low complexity" evidence="1">
    <location>
        <begin position="80"/>
        <end position="92"/>
    </location>
</feature>
<feature type="region of interest" description="Disordered" evidence="1">
    <location>
        <begin position="63"/>
        <end position="98"/>
    </location>
</feature>
<dbReference type="AlphaFoldDB" id="A0AAV2CV88"/>
<evidence type="ECO:0000313" key="2">
    <source>
        <dbReference type="EMBL" id="CAL1360006.1"/>
    </source>
</evidence>
<proteinExistence type="predicted"/>
<accession>A0AAV2CV88</accession>
<gene>
    <name evidence="2" type="ORF">LTRI10_LOCUS7467</name>
</gene>
<evidence type="ECO:0000256" key="1">
    <source>
        <dbReference type="SAM" id="MobiDB-lite"/>
    </source>
</evidence>
<protein>
    <submittedName>
        <fullName evidence="2">Uncharacterized protein</fullName>
    </submittedName>
</protein>
<evidence type="ECO:0000313" key="3">
    <source>
        <dbReference type="Proteomes" id="UP001497516"/>
    </source>
</evidence>
<dbReference type="Proteomes" id="UP001497516">
    <property type="component" value="Chromosome 10"/>
</dbReference>
<dbReference type="EMBL" id="OZ034814">
    <property type="protein sequence ID" value="CAL1360006.1"/>
    <property type="molecule type" value="Genomic_DNA"/>
</dbReference>
<organism evidence="2 3">
    <name type="scientific">Linum trigynum</name>
    <dbReference type="NCBI Taxonomy" id="586398"/>
    <lineage>
        <taxon>Eukaryota</taxon>
        <taxon>Viridiplantae</taxon>
        <taxon>Streptophyta</taxon>
        <taxon>Embryophyta</taxon>
        <taxon>Tracheophyta</taxon>
        <taxon>Spermatophyta</taxon>
        <taxon>Magnoliopsida</taxon>
        <taxon>eudicotyledons</taxon>
        <taxon>Gunneridae</taxon>
        <taxon>Pentapetalae</taxon>
        <taxon>rosids</taxon>
        <taxon>fabids</taxon>
        <taxon>Malpighiales</taxon>
        <taxon>Linaceae</taxon>
        <taxon>Linum</taxon>
    </lineage>
</organism>
<name>A0AAV2CV88_9ROSI</name>
<reference evidence="2 3" key="1">
    <citation type="submission" date="2024-04" db="EMBL/GenBank/DDBJ databases">
        <authorList>
            <person name="Fracassetti M."/>
        </authorList>
    </citation>
    <scope>NUCLEOTIDE SEQUENCE [LARGE SCALE GENOMIC DNA]</scope>
</reference>